<keyword evidence="3" id="KW-1185">Reference proteome</keyword>
<evidence type="ECO:0000313" key="2">
    <source>
        <dbReference type="EMBL" id="OAG00886.1"/>
    </source>
</evidence>
<name>A0A177C0E8_9PLEO</name>
<dbReference type="InParanoid" id="A0A177C0E8"/>
<sequence>MLNQPTPGIRSRRAANEHASSENFLIMMKTPPEIYRKETIRKDITVARSKKNKEPLITLLDAHPIVIPALLPVRKDAVLEKYTNGKRSCKCHIQVNSTLLILRGHQKQPQETPSRCKEAMSLLIFVNADTPGEIRGNETSSRSMSERTP</sequence>
<organism evidence="2 3">
    <name type="scientific">Paraphaeosphaeria sporulosa</name>
    <dbReference type="NCBI Taxonomy" id="1460663"/>
    <lineage>
        <taxon>Eukaryota</taxon>
        <taxon>Fungi</taxon>
        <taxon>Dikarya</taxon>
        <taxon>Ascomycota</taxon>
        <taxon>Pezizomycotina</taxon>
        <taxon>Dothideomycetes</taxon>
        <taxon>Pleosporomycetidae</taxon>
        <taxon>Pleosporales</taxon>
        <taxon>Massarineae</taxon>
        <taxon>Didymosphaeriaceae</taxon>
        <taxon>Paraphaeosphaeria</taxon>
    </lineage>
</organism>
<protein>
    <submittedName>
        <fullName evidence="2">Uncharacterized protein</fullName>
    </submittedName>
</protein>
<dbReference type="GeneID" id="28769167"/>
<evidence type="ECO:0000256" key="1">
    <source>
        <dbReference type="SAM" id="MobiDB-lite"/>
    </source>
</evidence>
<proteinExistence type="predicted"/>
<dbReference type="AlphaFoldDB" id="A0A177C0E8"/>
<accession>A0A177C0E8</accession>
<gene>
    <name evidence="2" type="ORF">CC84DRAFT_269198</name>
</gene>
<reference evidence="2 3" key="1">
    <citation type="submission" date="2016-05" db="EMBL/GenBank/DDBJ databases">
        <title>Comparative analysis of secretome profiles of manganese(II)-oxidizing ascomycete fungi.</title>
        <authorList>
            <consortium name="DOE Joint Genome Institute"/>
            <person name="Zeiner C.A."/>
            <person name="Purvine S.O."/>
            <person name="Zink E.M."/>
            <person name="Wu S."/>
            <person name="Pasa-Tolic L."/>
            <person name="Chaput D.L."/>
            <person name="Haridas S."/>
            <person name="Grigoriev I.V."/>
            <person name="Santelli C.M."/>
            <person name="Hansel C.M."/>
        </authorList>
    </citation>
    <scope>NUCLEOTIDE SEQUENCE [LARGE SCALE GENOMIC DNA]</scope>
    <source>
        <strain evidence="2 3">AP3s5-JAC2a</strain>
    </source>
</reference>
<dbReference type="EMBL" id="KV441558">
    <property type="protein sequence ID" value="OAG00886.1"/>
    <property type="molecule type" value="Genomic_DNA"/>
</dbReference>
<evidence type="ECO:0000313" key="3">
    <source>
        <dbReference type="Proteomes" id="UP000077069"/>
    </source>
</evidence>
<feature type="region of interest" description="Disordered" evidence="1">
    <location>
        <begin position="1"/>
        <end position="22"/>
    </location>
</feature>
<dbReference type="RefSeq" id="XP_018031251.1">
    <property type="nucleotide sequence ID" value="XM_018185681.1"/>
</dbReference>
<dbReference type="Proteomes" id="UP000077069">
    <property type="component" value="Unassembled WGS sequence"/>
</dbReference>